<evidence type="ECO:0000313" key="2">
    <source>
        <dbReference type="EMBL" id="QDU40870.1"/>
    </source>
</evidence>
<feature type="transmembrane region" description="Helical" evidence="1">
    <location>
        <begin position="100"/>
        <end position="126"/>
    </location>
</feature>
<sequence length="130" mass="14278">MSSSSEQRLPEREESLWVLTVSPTVWAAHFMASYITAAVWCAKFADSTGSLWPARMAIAIYTVVAMVGICVNGWIGLRRARVDPDTVQKHQDTPLGRHRFLGFATLLLSILSGVATLFSAAVVVFMETCE</sequence>
<keyword evidence="1" id="KW-0812">Transmembrane</keyword>
<dbReference type="RefSeq" id="WP_145372115.1">
    <property type="nucleotide sequence ID" value="NZ_CP036275.1"/>
</dbReference>
<accession>A0A517ZEF6</accession>
<feature type="transmembrane region" description="Helical" evidence="1">
    <location>
        <begin position="16"/>
        <end position="40"/>
    </location>
</feature>
<dbReference type="AlphaFoldDB" id="A0A517ZEF6"/>
<dbReference type="KEGG" id="mri:Mal4_52330"/>
<keyword evidence="1" id="KW-0472">Membrane</keyword>
<evidence type="ECO:0000313" key="3">
    <source>
        <dbReference type="Proteomes" id="UP000320496"/>
    </source>
</evidence>
<keyword evidence="1" id="KW-1133">Transmembrane helix</keyword>
<evidence type="ECO:0000256" key="1">
    <source>
        <dbReference type="SAM" id="Phobius"/>
    </source>
</evidence>
<organism evidence="2 3">
    <name type="scientific">Maioricimonas rarisocia</name>
    <dbReference type="NCBI Taxonomy" id="2528026"/>
    <lineage>
        <taxon>Bacteria</taxon>
        <taxon>Pseudomonadati</taxon>
        <taxon>Planctomycetota</taxon>
        <taxon>Planctomycetia</taxon>
        <taxon>Planctomycetales</taxon>
        <taxon>Planctomycetaceae</taxon>
        <taxon>Maioricimonas</taxon>
    </lineage>
</organism>
<proteinExistence type="predicted"/>
<dbReference type="EMBL" id="CP036275">
    <property type="protein sequence ID" value="QDU40870.1"/>
    <property type="molecule type" value="Genomic_DNA"/>
</dbReference>
<protein>
    <submittedName>
        <fullName evidence="2">Uncharacterized protein</fullName>
    </submittedName>
</protein>
<name>A0A517ZEF6_9PLAN</name>
<keyword evidence="3" id="KW-1185">Reference proteome</keyword>
<gene>
    <name evidence="2" type="ORF">Mal4_52330</name>
</gene>
<feature type="transmembrane region" description="Helical" evidence="1">
    <location>
        <begin position="52"/>
        <end position="75"/>
    </location>
</feature>
<dbReference type="OrthoDB" id="278870at2"/>
<dbReference type="Proteomes" id="UP000320496">
    <property type="component" value="Chromosome"/>
</dbReference>
<reference evidence="2 3" key="1">
    <citation type="submission" date="2019-02" db="EMBL/GenBank/DDBJ databases">
        <title>Deep-cultivation of Planctomycetes and their phenomic and genomic characterization uncovers novel biology.</title>
        <authorList>
            <person name="Wiegand S."/>
            <person name="Jogler M."/>
            <person name="Boedeker C."/>
            <person name="Pinto D."/>
            <person name="Vollmers J."/>
            <person name="Rivas-Marin E."/>
            <person name="Kohn T."/>
            <person name="Peeters S.H."/>
            <person name="Heuer A."/>
            <person name="Rast P."/>
            <person name="Oberbeckmann S."/>
            <person name="Bunk B."/>
            <person name="Jeske O."/>
            <person name="Meyerdierks A."/>
            <person name="Storesund J.E."/>
            <person name="Kallscheuer N."/>
            <person name="Luecker S."/>
            <person name="Lage O.M."/>
            <person name="Pohl T."/>
            <person name="Merkel B.J."/>
            <person name="Hornburger P."/>
            <person name="Mueller R.-W."/>
            <person name="Bruemmer F."/>
            <person name="Labrenz M."/>
            <person name="Spormann A.M."/>
            <person name="Op den Camp H."/>
            <person name="Overmann J."/>
            <person name="Amann R."/>
            <person name="Jetten M.S.M."/>
            <person name="Mascher T."/>
            <person name="Medema M.H."/>
            <person name="Devos D.P."/>
            <person name="Kaster A.-K."/>
            <person name="Ovreas L."/>
            <person name="Rohde M."/>
            <person name="Galperin M.Y."/>
            <person name="Jogler C."/>
        </authorList>
    </citation>
    <scope>NUCLEOTIDE SEQUENCE [LARGE SCALE GENOMIC DNA]</scope>
    <source>
        <strain evidence="2 3">Mal4</strain>
    </source>
</reference>